<proteinExistence type="predicted"/>
<evidence type="ECO:0000313" key="4">
    <source>
        <dbReference type="Proteomes" id="UP000615446"/>
    </source>
</evidence>
<feature type="transmembrane region" description="Helical" evidence="2">
    <location>
        <begin position="44"/>
        <end position="66"/>
    </location>
</feature>
<sequence length="227" mass="25515">MSMIKNDLQAGTNKTTKTGGGEAIFQACYNTSKKFTAFFFPNSFTFLCCQILRTIYFFIFYFFFFLKKKKKSSTVMEDLAQAARLEHYRSRQEAARGFDDDLEFCPSLSAEELAEIRRQVSHLVSQGQGKQTTPPQYKRPIPIIDPNNKTPLNIIPTKSVSPFSYGSNYSPTMQPYQSLTTPKVTKSIPIIDPSSGNIVNMPNGNSNNNTNNNNNGFGGFFSDISVR</sequence>
<keyword evidence="2" id="KW-0812">Transmembrane</keyword>
<keyword evidence="2" id="KW-0472">Membrane</keyword>
<feature type="region of interest" description="Disordered" evidence="1">
    <location>
        <begin position="206"/>
        <end position="227"/>
    </location>
</feature>
<dbReference type="InterPro" id="IPR027915">
    <property type="entry name" value="DUF4452"/>
</dbReference>
<dbReference type="EMBL" id="BLAL01000285">
    <property type="protein sequence ID" value="GET00051.1"/>
    <property type="molecule type" value="Genomic_DNA"/>
</dbReference>
<protein>
    <submittedName>
        <fullName evidence="3">Fungal protein</fullName>
    </submittedName>
</protein>
<dbReference type="AlphaFoldDB" id="A0A8H3M8Z9"/>
<feature type="compositionally biased region" description="Low complexity" evidence="1">
    <location>
        <begin position="206"/>
        <end position="215"/>
    </location>
</feature>
<dbReference type="PANTHER" id="PTHR39615">
    <property type="entry name" value="YALI0E17897P"/>
    <property type="match status" value="1"/>
</dbReference>
<comment type="caution">
    <text evidence="3">The sequence shown here is derived from an EMBL/GenBank/DDBJ whole genome shotgun (WGS) entry which is preliminary data.</text>
</comment>
<name>A0A8H3M8Z9_9GLOM</name>
<dbReference type="Pfam" id="PF14618">
    <property type="entry name" value="DUF4452"/>
    <property type="match status" value="1"/>
</dbReference>
<accession>A0A8H3M8Z9</accession>
<gene>
    <name evidence="3" type="ORF">RCL2_002652300</name>
</gene>
<evidence type="ECO:0000256" key="1">
    <source>
        <dbReference type="SAM" id="MobiDB-lite"/>
    </source>
</evidence>
<evidence type="ECO:0000256" key="2">
    <source>
        <dbReference type="SAM" id="Phobius"/>
    </source>
</evidence>
<dbReference type="Proteomes" id="UP000615446">
    <property type="component" value="Unassembled WGS sequence"/>
</dbReference>
<dbReference type="OrthoDB" id="2425329at2759"/>
<organism evidence="3 4">
    <name type="scientific">Rhizophagus clarus</name>
    <dbReference type="NCBI Taxonomy" id="94130"/>
    <lineage>
        <taxon>Eukaryota</taxon>
        <taxon>Fungi</taxon>
        <taxon>Fungi incertae sedis</taxon>
        <taxon>Mucoromycota</taxon>
        <taxon>Glomeromycotina</taxon>
        <taxon>Glomeromycetes</taxon>
        <taxon>Glomerales</taxon>
        <taxon>Glomeraceae</taxon>
        <taxon>Rhizophagus</taxon>
    </lineage>
</organism>
<reference evidence="3" key="1">
    <citation type="submission" date="2019-10" db="EMBL/GenBank/DDBJ databases">
        <title>Conservation and host-specific expression of non-tandemly repeated heterogenous ribosome RNA gene in arbuscular mycorrhizal fungi.</title>
        <authorList>
            <person name="Maeda T."/>
            <person name="Kobayashi Y."/>
            <person name="Nakagawa T."/>
            <person name="Ezawa T."/>
            <person name="Yamaguchi K."/>
            <person name="Bino T."/>
            <person name="Nishimoto Y."/>
            <person name="Shigenobu S."/>
            <person name="Kawaguchi M."/>
        </authorList>
    </citation>
    <scope>NUCLEOTIDE SEQUENCE</scope>
    <source>
        <strain evidence="3">HR1</strain>
    </source>
</reference>
<keyword evidence="2" id="KW-1133">Transmembrane helix</keyword>
<evidence type="ECO:0000313" key="3">
    <source>
        <dbReference type="EMBL" id="GET00051.1"/>
    </source>
</evidence>
<dbReference type="PANTHER" id="PTHR39615:SF1">
    <property type="entry name" value="YALI0E17897P"/>
    <property type="match status" value="1"/>
</dbReference>